<reference evidence="1" key="1">
    <citation type="submission" date="2019-10" db="EMBL/GenBank/DDBJ databases">
        <authorList>
            <consortium name="DOE Joint Genome Institute"/>
            <person name="Kuo A."/>
            <person name="Miyauchi S."/>
            <person name="Kiss E."/>
            <person name="Drula E."/>
            <person name="Kohler A."/>
            <person name="Sanchez-Garcia M."/>
            <person name="Andreopoulos B."/>
            <person name="Barry K.W."/>
            <person name="Bonito G."/>
            <person name="Buee M."/>
            <person name="Carver A."/>
            <person name="Chen C."/>
            <person name="Cichocki N."/>
            <person name="Clum A."/>
            <person name="Culley D."/>
            <person name="Crous P.W."/>
            <person name="Fauchery L."/>
            <person name="Girlanda M."/>
            <person name="Hayes R."/>
            <person name="Keri Z."/>
            <person name="Labutti K."/>
            <person name="Lipzen A."/>
            <person name="Lombard V."/>
            <person name="Magnuson J."/>
            <person name="Maillard F."/>
            <person name="Morin E."/>
            <person name="Murat C."/>
            <person name="Nolan M."/>
            <person name="Ohm R."/>
            <person name="Pangilinan J."/>
            <person name="Pereira M."/>
            <person name="Perotto S."/>
            <person name="Peter M."/>
            <person name="Riley R."/>
            <person name="Sitrit Y."/>
            <person name="Stielow B."/>
            <person name="Szollosi G."/>
            <person name="Zifcakova L."/>
            <person name="Stursova M."/>
            <person name="Spatafora J.W."/>
            <person name="Tedersoo L."/>
            <person name="Vaario L.-M."/>
            <person name="Yamada A."/>
            <person name="Yan M."/>
            <person name="Wang P."/>
            <person name="Xu J."/>
            <person name="Bruns T."/>
            <person name="Baldrian P."/>
            <person name="Vilgalys R."/>
            <person name="Henrissat B."/>
            <person name="Grigoriev I.V."/>
            <person name="Hibbett D."/>
            <person name="Nagy L.G."/>
            <person name="Martin F.M."/>
        </authorList>
    </citation>
    <scope>NUCLEOTIDE SEQUENCE</scope>
    <source>
        <strain evidence="1">P2</strain>
    </source>
</reference>
<keyword evidence="2" id="KW-1185">Reference proteome</keyword>
<sequence>MSAAPAQFTLFEFAFVNKNTFSFNHDGPIPWSIVQLFTPVPELPEDLDLKGKTILVTGGNTGLGYEMASKIIKRGGKVVIGVRSVPKGEMAKARLEKEFESADVTIEQVDMADFDSIEAFAGRLNSTIKKLDVAILNAGVYSTTFAKSKYGYDQHLQTNVLGNTLLSLLLLPQLERAGELEGKPARLMVVGSETHAFANWKKASCPDAFEYQTKQLEEGKSRQGYQTSKLFLLLLQRELAVRLDTSKVIVGDATPGYCATGLFNELNGFWFARLLERLFARTVHQGANLCLRAAFRETDESFHDGYFAHGKRYKTSQYSRSKGGRAFGAELWEQAMEILNQHLGDRIKIPEAKKDR</sequence>
<comment type="caution">
    <text evidence="1">The sequence shown here is derived from an EMBL/GenBank/DDBJ whole genome shotgun (WGS) entry which is preliminary data.</text>
</comment>
<dbReference type="EMBL" id="MU117961">
    <property type="protein sequence ID" value="KAF9654270.1"/>
    <property type="molecule type" value="Genomic_DNA"/>
</dbReference>
<evidence type="ECO:0000313" key="2">
    <source>
        <dbReference type="Proteomes" id="UP000886501"/>
    </source>
</evidence>
<organism evidence="1 2">
    <name type="scientific">Thelephora ganbajun</name>
    <name type="common">Ganba fungus</name>
    <dbReference type="NCBI Taxonomy" id="370292"/>
    <lineage>
        <taxon>Eukaryota</taxon>
        <taxon>Fungi</taxon>
        <taxon>Dikarya</taxon>
        <taxon>Basidiomycota</taxon>
        <taxon>Agaricomycotina</taxon>
        <taxon>Agaricomycetes</taxon>
        <taxon>Thelephorales</taxon>
        <taxon>Thelephoraceae</taxon>
        <taxon>Thelephora</taxon>
    </lineage>
</organism>
<protein>
    <submittedName>
        <fullName evidence="1">NAD(P)-binding protein</fullName>
    </submittedName>
</protein>
<name>A0ACB6ZXX3_THEGA</name>
<reference evidence="1" key="2">
    <citation type="journal article" date="2020" name="Nat. Commun.">
        <title>Large-scale genome sequencing of mycorrhizal fungi provides insights into the early evolution of symbiotic traits.</title>
        <authorList>
            <person name="Miyauchi S."/>
            <person name="Kiss E."/>
            <person name="Kuo A."/>
            <person name="Drula E."/>
            <person name="Kohler A."/>
            <person name="Sanchez-Garcia M."/>
            <person name="Morin E."/>
            <person name="Andreopoulos B."/>
            <person name="Barry K.W."/>
            <person name="Bonito G."/>
            <person name="Buee M."/>
            <person name="Carver A."/>
            <person name="Chen C."/>
            <person name="Cichocki N."/>
            <person name="Clum A."/>
            <person name="Culley D."/>
            <person name="Crous P.W."/>
            <person name="Fauchery L."/>
            <person name="Girlanda M."/>
            <person name="Hayes R.D."/>
            <person name="Keri Z."/>
            <person name="LaButti K."/>
            <person name="Lipzen A."/>
            <person name="Lombard V."/>
            <person name="Magnuson J."/>
            <person name="Maillard F."/>
            <person name="Murat C."/>
            <person name="Nolan M."/>
            <person name="Ohm R.A."/>
            <person name="Pangilinan J."/>
            <person name="Pereira M.F."/>
            <person name="Perotto S."/>
            <person name="Peter M."/>
            <person name="Pfister S."/>
            <person name="Riley R."/>
            <person name="Sitrit Y."/>
            <person name="Stielow J.B."/>
            <person name="Szollosi G."/>
            <person name="Zifcakova L."/>
            <person name="Stursova M."/>
            <person name="Spatafora J.W."/>
            <person name="Tedersoo L."/>
            <person name="Vaario L.M."/>
            <person name="Yamada A."/>
            <person name="Yan M."/>
            <person name="Wang P."/>
            <person name="Xu J."/>
            <person name="Bruns T."/>
            <person name="Baldrian P."/>
            <person name="Vilgalys R."/>
            <person name="Dunand C."/>
            <person name="Henrissat B."/>
            <person name="Grigoriev I.V."/>
            <person name="Hibbett D."/>
            <person name="Nagy L.G."/>
            <person name="Martin F.M."/>
        </authorList>
    </citation>
    <scope>NUCLEOTIDE SEQUENCE</scope>
    <source>
        <strain evidence="1">P2</strain>
    </source>
</reference>
<proteinExistence type="predicted"/>
<gene>
    <name evidence="1" type="ORF">BDM02DRAFT_3125154</name>
</gene>
<evidence type="ECO:0000313" key="1">
    <source>
        <dbReference type="EMBL" id="KAF9654270.1"/>
    </source>
</evidence>
<dbReference type="Proteomes" id="UP000886501">
    <property type="component" value="Unassembled WGS sequence"/>
</dbReference>
<accession>A0ACB6ZXX3</accession>